<dbReference type="PRINTS" id="PR00722">
    <property type="entry name" value="CHYMOTRYPSIN"/>
</dbReference>
<dbReference type="PROSITE" id="PS00134">
    <property type="entry name" value="TRYPSIN_HIS"/>
    <property type="match status" value="1"/>
</dbReference>
<keyword evidence="2" id="KW-0964">Secreted</keyword>
<evidence type="ECO:0000256" key="3">
    <source>
        <dbReference type="ARBA" id="ARBA00022588"/>
    </source>
</evidence>
<dbReference type="AlphaFoldDB" id="A0A182KE11"/>
<accession>A0A182KE11</accession>
<keyword evidence="13" id="KW-1185">Reference proteome</keyword>
<sequence>MSFLLLLLLLGVRSHQHTVQGEQECMLVNREGESKGVLVPASQCTTFQPDNKASHLTHTEQLVCCAVFQSEPNCGRISQYASEFSFDSRETQLDQFPWAAMVLMRRVQKIVCSGSLIGSRYVLSAAHCYVDVHGASKPATDYRVRLGDWDLGLEEDCLYVRGQLVCNDQQPVDYAVERIISHGDFQRQRRDYLHDIALLKLAETVECSMQVGPVCLPNWSVKVPEIAGQNFTVIGWGRTRSYSGIKRKFKLEMKGRNISACVRAYGLRASEVPRIHLCVGGLPRRDVCHGDSGGALMRRESSRWVLVGIVSFGAHRCGKPLPGVYTNVAQYIHWIQWAIGKASS</sequence>
<dbReference type="PROSITE" id="PS50240">
    <property type="entry name" value="TRYPSIN_DOM"/>
    <property type="match status" value="1"/>
</dbReference>
<dbReference type="Pfam" id="PF00089">
    <property type="entry name" value="Trypsin"/>
    <property type="match status" value="1"/>
</dbReference>
<dbReference type="GO" id="GO:0045087">
    <property type="term" value="P:innate immune response"/>
    <property type="evidence" value="ECO:0007669"/>
    <property type="project" value="UniProtKB-KW"/>
</dbReference>
<dbReference type="GO" id="GO:0005576">
    <property type="term" value="C:extracellular region"/>
    <property type="evidence" value="ECO:0007669"/>
    <property type="project" value="UniProtKB-SubCell"/>
</dbReference>
<keyword evidence="9" id="KW-0378">Hydrolase</keyword>
<dbReference type="STRING" id="43041.A0A182KE11"/>
<dbReference type="CDD" id="cd00190">
    <property type="entry name" value="Tryp_SPc"/>
    <property type="match status" value="1"/>
</dbReference>
<evidence type="ECO:0000313" key="13">
    <source>
        <dbReference type="Proteomes" id="UP000075881"/>
    </source>
</evidence>
<name>A0A182KE11_9DIPT</name>
<keyword evidence="3" id="KW-0399">Innate immunity</keyword>
<dbReference type="VEuPathDB" id="VectorBase:ACHR008998"/>
<evidence type="ECO:0000256" key="4">
    <source>
        <dbReference type="ARBA" id="ARBA00022729"/>
    </source>
</evidence>
<evidence type="ECO:0000256" key="1">
    <source>
        <dbReference type="ARBA" id="ARBA00004613"/>
    </source>
</evidence>
<dbReference type="InterPro" id="IPR033116">
    <property type="entry name" value="TRYPSIN_SER"/>
</dbReference>
<evidence type="ECO:0000256" key="5">
    <source>
        <dbReference type="ARBA" id="ARBA00022859"/>
    </source>
</evidence>
<dbReference type="PROSITE" id="PS00135">
    <property type="entry name" value="TRYPSIN_SER"/>
    <property type="match status" value="1"/>
</dbReference>
<dbReference type="SMART" id="SM00020">
    <property type="entry name" value="Tryp_SPc"/>
    <property type="match status" value="1"/>
</dbReference>
<evidence type="ECO:0000259" key="11">
    <source>
        <dbReference type="PROSITE" id="PS50240"/>
    </source>
</evidence>
<keyword evidence="9" id="KW-0645">Protease</keyword>
<keyword evidence="9" id="KW-0720">Serine protease</keyword>
<evidence type="ECO:0000313" key="12">
    <source>
        <dbReference type="EnsemblMetazoa" id="ACHR008998-PA"/>
    </source>
</evidence>
<keyword evidence="4 10" id="KW-0732">Signal</keyword>
<keyword evidence="6" id="KW-1015">Disulfide bond</keyword>
<dbReference type="PANTHER" id="PTHR24256">
    <property type="entry name" value="TRYPTASE-RELATED"/>
    <property type="match status" value="1"/>
</dbReference>
<dbReference type="SUPFAM" id="SSF50494">
    <property type="entry name" value="Trypsin-like serine proteases"/>
    <property type="match status" value="1"/>
</dbReference>
<feature type="chain" id="PRO_5008125544" description="Peptidase S1 domain-containing protein" evidence="10">
    <location>
        <begin position="22"/>
        <end position="344"/>
    </location>
</feature>
<dbReference type="GO" id="GO:0006508">
    <property type="term" value="P:proteolysis"/>
    <property type="evidence" value="ECO:0007669"/>
    <property type="project" value="UniProtKB-KW"/>
</dbReference>
<reference evidence="12" key="2">
    <citation type="submission" date="2020-05" db="UniProtKB">
        <authorList>
            <consortium name="EnsemblMetazoa"/>
        </authorList>
    </citation>
    <scope>IDENTIFICATION</scope>
    <source>
        <strain evidence="12">ACHKN1017</strain>
    </source>
</reference>
<evidence type="ECO:0000256" key="10">
    <source>
        <dbReference type="SAM" id="SignalP"/>
    </source>
</evidence>
<evidence type="ECO:0000256" key="9">
    <source>
        <dbReference type="RuleBase" id="RU363034"/>
    </source>
</evidence>
<keyword evidence="7" id="KW-0325">Glycoprotein</keyword>
<evidence type="ECO:0000256" key="7">
    <source>
        <dbReference type="ARBA" id="ARBA00023180"/>
    </source>
</evidence>
<proteinExistence type="inferred from homology"/>
<dbReference type="InterPro" id="IPR018114">
    <property type="entry name" value="TRYPSIN_HIS"/>
</dbReference>
<feature type="signal peptide" evidence="10">
    <location>
        <begin position="1"/>
        <end position="21"/>
    </location>
</feature>
<evidence type="ECO:0000256" key="2">
    <source>
        <dbReference type="ARBA" id="ARBA00022525"/>
    </source>
</evidence>
<dbReference type="Gene3D" id="2.40.10.10">
    <property type="entry name" value="Trypsin-like serine proteases"/>
    <property type="match status" value="2"/>
</dbReference>
<comment type="subcellular location">
    <subcellularLocation>
        <location evidence="1">Secreted</location>
    </subcellularLocation>
</comment>
<dbReference type="InterPro" id="IPR043504">
    <property type="entry name" value="Peptidase_S1_PA_chymotrypsin"/>
</dbReference>
<dbReference type="InterPro" id="IPR009003">
    <property type="entry name" value="Peptidase_S1_PA"/>
</dbReference>
<reference evidence="13" key="1">
    <citation type="submission" date="2013-03" db="EMBL/GenBank/DDBJ databases">
        <title>The Genome Sequence of Anopheles christyi ACHKN1017.</title>
        <authorList>
            <consortium name="The Broad Institute Genomics Platform"/>
            <person name="Neafsey D.E."/>
            <person name="Besansky N."/>
            <person name="Walker B."/>
            <person name="Young S.K."/>
            <person name="Zeng Q."/>
            <person name="Gargeya S."/>
            <person name="Fitzgerald M."/>
            <person name="Haas B."/>
            <person name="Abouelleil A."/>
            <person name="Allen A.W."/>
            <person name="Alvarado L."/>
            <person name="Arachchi H.M."/>
            <person name="Berlin A.M."/>
            <person name="Chapman S.B."/>
            <person name="Gainer-Dewar J."/>
            <person name="Goldberg J."/>
            <person name="Griggs A."/>
            <person name="Gujja S."/>
            <person name="Hansen M."/>
            <person name="Howarth C."/>
            <person name="Imamovic A."/>
            <person name="Ireland A."/>
            <person name="Larimer J."/>
            <person name="McCowan C."/>
            <person name="Murphy C."/>
            <person name="Pearson M."/>
            <person name="Poon T.W."/>
            <person name="Priest M."/>
            <person name="Roberts A."/>
            <person name="Saif S."/>
            <person name="Shea T."/>
            <person name="Sisk P."/>
            <person name="Sykes S."/>
            <person name="Wortman J."/>
            <person name="Nusbaum C."/>
            <person name="Birren B."/>
        </authorList>
    </citation>
    <scope>NUCLEOTIDE SEQUENCE [LARGE SCALE GENOMIC DNA]</scope>
    <source>
        <strain evidence="13">ACHKN1017</strain>
    </source>
</reference>
<dbReference type="InterPro" id="IPR051487">
    <property type="entry name" value="Ser/Thr_Proteases_Immune/Dev"/>
</dbReference>
<feature type="domain" description="Peptidase S1" evidence="11">
    <location>
        <begin position="85"/>
        <end position="340"/>
    </location>
</feature>
<protein>
    <recommendedName>
        <fullName evidence="11">Peptidase S1 domain-containing protein</fullName>
    </recommendedName>
</protein>
<evidence type="ECO:0000256" key="6">
    <source>
        <dbReference type="ARBA" id="ARBA00023157"/>
    </source>
</evidence>
<dbReference type="GO" id="GO:0004252">
    <property type="term" value="F:serine-type endopeptidase activity"/>
    <property type="evidence" value="ECO:0007669"/>
    <property type="project" value="InterPro"/>
</dbReference>
<dbReference type="Proteomes" id="UP000075881">
    <property type="component" value="Unassembled WGS sequence"/>
</dbReference>
<dbReference type="InterPro" id="IPR001314">
    <property type="entry name" value="Peptidase_S1A"/>
</dbReference>
<evidence type="ECO:0000256" key="8">
    <source>
        <dbReference type="ARBA" id="ARBA00024195"/>
    </source>
</evidence>
<dbReference type="FunFam" id="2.40.10.10:FF:000028">
    <property type="entry name" value="Serine protease easter"/>
    <property type="match status" value="1"/>
</dbReference>
<keyword evidence="5" id="KW-0391">Immunity</keyword>
<organism evidence="12 13">
    <name type="scientific">Anopheles christyi</name>
    <dbReference type="NCBI Taxonomy" id="43041"/>
    <lineage>
        <taxon>Eukaryota</taxon>
        <taxon>Metazoa</taxon>
        <taxon>Ecdysozoa</taxon>
        <taxon>Arthropoda</taxon>
        <taxon>Hexapoda</taxon>
        <taxon>Insecta</taxon>
        <taxon>Pterygota</taxon>
        <taxon>Neoptera</taxon>
        <taxon>Endopterygota</taxon>
        <taxon>Diptera</taxon>
        <taxon>Nematocera</taxon>
        <taxon>Culicoidea</taxon>
        <taxon>Culicidae</taxon>
        <taxon>Anophelinae</taxon>
        <taxon>Anopheles</taxon>
    </lineage>
</organism>
<dbReference type="InterPro" id="IPR001254">
    <property type="entry name" value="Trypsin_dom"/>
</dbReference>
<comment type="similarity">
    <text evidence="8">Belongs to the peptidase S1 family. CLIP subfamily.</text>
</comment>
<dbReference type="EnsemblMetazoa" id="ACHR008998-RA">
    <property type="protein sequence ID" value="ACHR008998-PA"/>
    <property type="gene ID" value="ACHR008998"/>
</dbReference>